<keyword evidence="2" id="KW-0004">4Fe-4S</keyword>
<dbReference type="GO" id="GO:0016491">
    <property type="term" value="F:oxidoreductase activity"/>
    <property type="evidence" value="ECO:0007669"/>
    <property type="project" value="UniProtKB-KW"/>
</dbReference>
<keyword evidence="5" id="KW-0560">Oxidoreductase</keyword>
<dbReference type="InterPro" id="IPR013785">
    <property type="entry name" value="Aldolase_TIM"/>
</dbReference>
<dbReference type="AlphaFoldDB" id="A0A7M2RFV0"/>
<dbReference type="Proteomes" id="UP000593601">
    <property type="component" value="Chromosome"/>
</dbReference>
<evidence type="ECO:0000256" key="3">
    <source>
        <dbReference type="ARBA" id="ARBA00022691"/>
    </source>
</evidence>
<evidence type="ECO:0000256" key="4">
    <source>
        <dbReference type="ARBA" id="ARBA00022723"/>
    </source>
</evidence>
<keyword evidence="4" id="KW-0479">Metal-binding</keyword>
<evidence type="ECO:0000256" key="2">
    <source>
        <dbReference type="ARBA" id="ARBA00022485"/>
    </source>
</evidence>
<keyword evidence="7" id="KW-0411">Iron-sulfur</keyword>
<proteinExistence type="predicted"/>
<dbReference type="PANTHER" id="PTHR11228">
    <property type="entry name" value="RADICAL SAM DOMAIN PROTEIN"/>
    <property type="match status" value="1"/>
</dbReference>
<dbReference type="PROSITE" id="PS01305">
    <property type="entry name" value="MOAA_NIFB_PQQE"/>
    <property type="match status" value="1"/>
</dbReference>
<gene>
    <name evidence="10" type="ORF">INP51_14900</name>
</gene>
<feature type="domain" description="Radical SAM core" evidence="8">
    <location>
        <begin position="14"/>
        <end position="171"/>
    </location>
</feature>
<dbReference type="SFLD" id="SFLDG01067">
    <property type="entry name" value="SPASM/twitch_domain_containing"/>
    <property type="match status" value="1"/>
</dbReference>
<dbReference type="SUPFAM" id="SSF102114">
    <property type="entry name" value="Radical SAM enzymes"/>
    <property type="match status" value="1"/>
</dbReference>
<accession>A0A7M2RFV0</accession>
<sequence>MDILDVRPTSISLEVSTKCPLNCVYCERKGKGENMEKEQYVELMKRIEETEHIKNAVYCGIGESFMNTAFYEMVKTSPFQGISIISSGMLPIKFDELKEMGKLKLAIFSIDAVTEETIKNTCGENYRYDILFENLKKLRELTKGDRSVMSLLNCTINKYNYDTLPEIVEFAKEHQFKIVHFSLPWGMEEFIVEHLAEIELGIMKAKSIASKAHILCDNPFRSYCCIQYDSILPFVNIEGNVFPCGFALHQNYQVGNLIKESFEDIWNGEQYSSFRQGGLCEKCFMMRMDKLRKGEVNAGE</sequence>
<dbReference type="EMBL" id="CP063304">
    <property type="protein sequence ID" value="QOV19215.1"/>
    <property type="molecule type" value="Genomic_DNA"/>
</dbReference>
<dbReference type="InterPro" id="IPR007197">
    <property type="entry name" value="rSAM"/>
</dbReference>
<reference evidence="10 11" key="1">
    <citation type="submission" date="2020-10" db="EMBL/GenBank/DDBJ databases">
        <title>Blautia liquoris sp.nov., isolated from the mud in a fermentation cellar used for the production of Chinese strong-flavoured liquor.</title>
        <authorList>
            <person name="Lu L."/>
        </authorList>
    </citation>
    <scope>NUCLEOTIDE SEQUENCE [LARGE SCALE GENOMIC DNA]</scope>
    <source>
        <strain evidence="10 11">LZLJ-3</strain>
    </source>
</reference>
<dbReference type="KEGG" id="bliq:INP51_14900"/>
<dbReference type="RefSeq" id="WP_193735562.1">
    <property type="nucleotide sequence ID" value="NZ_CP063304.1"/>
</dbReference>
<keyword evidence="11" id="KW-1185">Reference proteome</keyword>
<keyword evidence="6" id="KW-0408">Iron</keyword>
<evidence type="ECO:0000313" key="10">
    <source>
        <dbReference type="EMBL" id="QOV19215.1"/>
    </source>
</evidence>
<dbReference type="SFLD" id="SFLDS00029">
    <property type="entry name" value="Radical_SAM"/>
    <property type="match status" value="1"/>
</dbReference>
<dbReference type="GO" id="GO:0046872">
    <property type="term" value="F:metal ion binding"/>
    <property type="evidence" value="ECO:0007669"/>
    <property type="project" value="UniProtKB-KW"/>
</dbReference>
<dbReference type="InterPro" id="IPR000385">
    <property type="entry name" value="MoaA_NifB_PqqE_Fe-S-bd_CS"/>
</dbReference>
<evidence type="ECO:0000313" key="11">
    <source>
        <dbReference type="Proteomes" id="UP000593601"/>
    </source>
</evidence>
<organism evidence="10 11">
    <name type="scientific">Blautia liquoris</name>
    <dbReference type="NCBI Taxonomy" id="2779518"/>
    <lineage>
        <taxon>Bacteria</taxon>
        <taxon>Bacillati</taxon>
        <taxon>Bacillota</taxon>
        <taxon>Clostridia</taxon>
        <taxon>Lachnospirales</taxon>
        <taxon>Lachnospiraceae</taxon>
        <taxon>Blautia</taxon>
    </lineage>
</organism>
<dbReference type="GO" id="GO:0051539">
    <property type="term" value="F:4 iron, 4 sulfur cluster binding"/>
    <property type="evidence" value="ECO:0007669"/>
    <property type="project" value="UniProtKB-KW"/>
</dbReference>
<evidence type="ECO:0000256" key="7">
    <source>
        <dbReference type="ARBA" id="ARBA00023014"/>
    </source>
</evidence>
<feature type="domain" description="4Fe4S-binding SPASM" evidence="9">
    <location>
        <begin position="234"/>
        <end position="283"/>
    </location>
</feature>
<name>A0A7M2RFV0_9FIRM</name>
<protein>
    <submittedName>
        <fullName evidence="10">Radical SAM protein</fullName>
    </submittedName>
</protein>
<dbReference type="CDD" id="cd21109">
    <property type="entry name" value="SPASM"/>
    <property type="match status" value="1"/>
</dbReference>
<dbReference type="Gene3D" id="3.20.20.70">
    <property type="entry name" value="Aldolase class I"/>
    <property type="match status" value="1"/>
</dbReference>
<evidence type="ECO:0000259" key="8">
    <source>
        <dbReference type="Pfam" id="PF04055"/>
    </source>
</evidence>
<evidence type="ECO:0000256" key="6">
    <source>
        <dbReference type="ARBA" id="ARBA00023004"/>
    </source>
</evidence>
<dbReference type="InterPro" id="IPR023885">
    <property type="entry name" value="4Fe4S-binding_SPASM_dom"/>
</dbReference>
<evidence type="ECO:0000256" key="1">
    <source>
        <dbReference type="ARBA" id="ARBA00001966"/>
    </source>
</evidence>
<dbReference type="Pfam" id="PF13186">
    <property type="entry name" value="SPASM"/>
    <property type="match status" value="1"/>
</dbReference>
<evidence type="ECO:0000256" key="5">
    <source>
        <dbReference type="ARBA" id="ARBA00023002"/>
    </source>
</evidence>
<dbReference type="InterPro" id="IPR050377">
    <property type="entry name" value="Radical_SAM_PqqE_MftC-like"/>
</dbReference>
<comment type="cofactor">
    <cofactor evidence="1">
        <name>[4Fe-4S] cluster</name>
        <dbReference type="ChEBI" id="CHEBI:49883"/>
    </cofactor>
</comment>
<evidence type="ECO:0000259" key="9">
    <source>
        <dbReference type="Pfam" id="PF13186"/>
    </source>
</evidence>
<dbReference type="CDD" id="cd01335">
    <property type="entry name" value="Radical_SAM"/>
    <property type="match status" value="1"/>
</dbReference>
<dbReference type="Pfam" id="PF04055">
    <property type="entry name" value="Radical_SAM"/>
    <property type="match status" value="1"/>
</dbReference>
<dbReference type="PANTHER" id="PTHR11228:SF7">
    <property type="entry name" value="PQQA PEPTIDE CYCLASE"/>
    <property type="match status" value="1"/>
</dbReference>
<dbReference type="InterPro" id="IPR058240">
    <property type="entry name" value="rSAM_sf"/>
</dbReference>
<keyword evidence="3" id="KW-0949">S-adenosyl-L-methionine</keyword>